<comment type="function">
    <text evidence="12">Catalyzes the condensation of para-aminobenzoate (pABA) with 6-hydroxymethyl-7,8-dihydropterin diphosphate (DHPt-PP) to form 7,8-dihydropteroate (H2Pte), the immediate precursor of folate derivatives.</text>
</comment>
<evidence type="ECO:0000256" key="5">
    <source>
        <dbReference type="ARBA" id="ARBA00012458"/>
    </source>
</evidence>
<accession>A0ABZ1BQ14</accession>
<evidence type="ECO:0000259" key="13">
    <source>
        <dbReference type="PROSITE" id="PS50972"/>
    </source>
</evidence>
<keyword evidence="15" id="KW-1185">Reference proteome</keyword>
<dbReference type="CDD" id="cd00739">
    <property type="entry name" value="DHPS"/>
    <property type="match status" value="1"/>
</dbReference>
<dbReference type="PANTHER" id="PTHR20941:SF1">
    <property type="entry name" value="FOLIC ACID SYNTHESIS PROTEIN FOL1"/>
    <property type="match status" value="1"/>
</dbReference>
<organism evidence="14 15">
    <name type="scientific">Geochorda subterranea</name>
    <dbReference type="NCBI Taxonomy" id="3109564"/>
    <lineage>
        <taxon>Bacteria</taxon>
        <taxon>Bacillati</taxon>
        <taxon>Bacillota</taxon>
        <taxon>Limnochordia</taxon>
        <taxon>Limnochordales</taxon>
        <taxon>Geochordaceae</taxon>
        <taxon>Geochorda</taxon>
    </lineage>
</organism>
<dbReference type="EMBL" id="CP141614">
    <property type="protein sequence ID" value="WRP14892.1"/>
    <property type="molecule type" value="Genomic_DNA"/>
</dbReference>
<dbReference type="Proteomes" id="UP001333102">
    <property type="component" value="Chromosome"/>
</dbReference>
<evidence type="ECO:0000256" key="6">
    <source>
        <dbReference type="ARBA" id="ARBA00016919"/>
    </source>
</evidence>
<evidence type="ECO:0000313" key="15">
    <source>
        <dbReference type="Proteomes" id="UP001333102"/>
    </source>
</evidence>
<dbReference type="PROSITE" id="PS00792">
    <property type="entry name" value="DHPS_1"/>
    <property type="match status" value="1"/>
</dbReference>
<comment type="pathway">
    <text evidence="3 12">Cofactor biosynthesis; tetrahydrofolate biosynthesis; 7,8-dihydrofolate from 2-amino-4-hydroxy-6-hydroxymethyl-7,8-dihydropteridine diphosphate and 4-aminobenzoate: step 1/2.</text>
</comment>
<dbReference type="Gene3D" id="3.20.20.20">
    <property type="entry name" value="Dihydropteroate synthase-like"/>
    <property type="match status" value="1"/>
</dbReference>
<dbReference type="InterPro" id="IPR000489">
    <property type="entry name" value="Pterin-binding_dom"/>
</dbReference>
<sequence>MQDAPRTVTFGPKRFCFGRRTYVMGVLNVTRDSFSDGGRYLAFDRAVARAEEMVEEGADIIDVGAESARLEAEKLDPAAELERLLPVIEWIARHLEVAISVDTYKSVVAEAVLQAGAHIINDISGLHEDPEMAGVVARHGAGLVVMHLQGSARQPARQPRYDDVVAEVTAYLQASIQTARQAGVAPDRIMVDPGIGVGKLTEHNLALLRELPRLKALGHPILVGHSRTSVIGNLVDAPIGDRLEGTLGATAALVALGVDVVRVHDVRANVRAARVADAILRGWTPPWPWAFDAVTGEQRRPLRSLRELARQD</sequence>
<gene>
    <name evidence="14" type="primary">folP</name>
    <name evidence="14" type="ORF">VLY81_01590</name>
</gene>
<dbReference type="InterPro" id="IPR006390">
    <property type="entry name" value="DHP_synth_dom"/>
</dbReference>
<dbReference type="InterPro" id="IPR045031">
    <property type="entry name" value="DHP_synth-like"/>
</dbReference>
<evidence type="ECO:0000256" key="10">
    <source>
        <dbReference type="ARBA" id="ARBA00022909"/>
    </source>
</evidence>
<proteinExistence type="inferred from homology"/>
<keyword evidence="7 12" id="KW-0808">Transferase</keyword>
<evidence type="ECO:0000256" key="9">
    <source>
        <dbReference type="ARBA" id="ARBA00022842"/>
    </source>
</evidence>
<dbReference type="Pfam" id="PF00809">
    <property type="entry name" value="Pterin_bind"/>
    <property type="match status" value="1"/>
</dbReference>
<evidence type="ECO:0000313" key="14">
    <source>
        <dbReference type="EMBL" id="WRP14892.1"/>
    </source>
</evidence>
<keyword evidence="8 12" id="KW-0479">Metal-binding</keyword>
<dbReference type="PANTHER" id="PTHR20941">
    <property type="entry name" value="FOLATE SYNTHESIS PROTEINS"/>
    <property type="match status" value="1"/>
</dbReference>
<evidence type="ECO:0000256" key="1">
    <source>
        <dbReference type="ARBA" id="ARBA00000012"/>
    </source>
</evidence>
<dbReference type="NCBIfam" id="TIGR01496">
    <property type="entry name" value="DHPS"/>
    <property type="match status" value="1"/>
</dbReference>
<dbReference type="PROSITE" id="PS50972">
    <property type="entry name" value="PTERIN_BINDING"/>
    <property type="match status" value="1"/>
</dbReference>
<evidence type="ECO:0000256" key="8">
    <source>
        <dbReference type="ARBA" id="ARBA00022723"/>
    </source>
</evidence>
<evidence type="ECO:0000256" key="2">
    <source>
        <dbReference type="ARBA" id="ARBA00001946"/>
    </source>
</evidence>
<feature type="domain" description="Pterin-binding" evidence="13">
    <location>
        <begin position="21"/>
        <end position="274"/>
    </location>
</feature>
<evidence type="ECO:0000256" key="3">
    <source>
        <dbReference type="ARBA" id="ARBA00004763"/>
    </source>
</evidence>
<comment type="catalytic activity">
    <reaction evidence="1">
        <text>(7,8-dihydropterin-6-yl)methyl diphosphate + 4-aminobenzoate = 7,8-dihydropteroate + diphosphate</text>
        <dbReference type="Rhea" id="RHEA:19949"/>
        <dbReference type="ChEBI" id="CHEBI:17836"/>
        <dbReference type="ChEBI" id="CHEBI:17839"/>
        <dbReference type="ChEBI" id="CHEBI:33019"/>
        <dbReference type="ChEBI" id="CHEBI:72950"/>
        <dbReference type="EC" id="2.5.1.15"/>
    </reaction>
</comment>
<dbReference type="SUPFAM" id="SSF51717">
    <property type="entry name" value="Dihydropteroate synthetase-like"/>
    <property type="match status" value="1"/>
</dbReference>
<name>A0ABZ1BQ14_9FIRM</name>
<evidence type="ECO:0000256" key="7">
    <source>
        <dbReference type="ARBA" id="ARBA00022679"/>
    </source>
</evidence>
<evidence type="ECO:0000256" key="12">
    <source>
        <dbReference type="RuleBase" id="RU361205"/>
    </source>
</evidence>
<keyword evidence="9 12" id="KW-0460">Magnesium</keyword>
<dbReference type="InterPro" id="IPR011005">
    <property type="entry name" value="Dihydropteroate_synth-like_sf"/>
</dbReference>
<dbReference type="RefSeq" id="WP_324669279.1">
    <property type="nucleotide sequence ID" value="NZ_CP141614.1"/>
</dbReference>
<keyword evidence="10 12" id="KW-0289">Folate biosynthesis</keyword>
<comment type="cofactor">
    <cofactor evidence="2 12">
        <name>Mg(2+)</name>
        <dbReference type="ChEBI" id="CHEBI:18420"/>
    </cofactor>
</comment>
<protein>
    <recommendedName>
        <fullName evidence="6 12">Dihydropteroate synthase</fullName>
        <shortName evidence="12">DHPS</shortName>
        <ecNumber evidence="5 12">2.5.1.15</ecNumber>
    </recommendedName>
    <alternativeName>
        <fullName evidence="11 12">Dihydropteroate pyrophosphorylase</fullName>
    </alternativeName>
</protein>
<dbReference type="EC" id="2.5.1.15" evidence="5 12"/>
<evidence type="ECO:0000256" key="11">
    <source>
        <dbReference type="ARBA" id="ARBA00030193"/>
    </source>
</evidence>
<evidence type="ECO:0000256" key="4">
    <source>
        <dbReference type="ARBA" id="ARBA00009503"/>
    </source>
</evidence>
<dbReference type="GO" id="GO:0004156">
    <property type="term" value="F:dihydropteroate synthase activity"/>
    <property type="evidence" value="ECO:0007669"/>
    <property type="project" value="UniProtKB-EC"/>
</dbReference>
<comment type="similarity">
    <text evidence="4 12">Belongs to the DHPS family.</text>
</comment>
<reference evidence="15" key="1">
    <citation type="submission" date="2023-12" db="EMBL/GenBank/DDBJ databases">
        <title>Novel isolates from deep terrestrial aquifers shed light on the physiology and ecology of the class Limnochordia.</title>
        <authorList>
            <person name="Karnachuk O.V."/>
            <person name="Lukina A.P."/>
            <person name="Avakyan M.R."/>
            <person name="Kadnikov V."/>
            <person name="Begmatov S."/>
            <person name="Beletsky A.V."/>
            <person name="Mardanov A.V."/>
            <person name="Ravin N.V."/>
        </authorList>
    </citation>
    <scope>NUCLEOTIDE SEQUENCE [LARGE SCALE GENOMIC DNA]</scope>
    <source>
        <strain evidence="15">LN</strain>
    </source>
</reference>